<keyword evidence="4 7" id="KW-0812">Transmembrane</keyword>
<reference evidence="9" key="1">
    <citation type="submission" date="2018-11" db="EMBL/GenBank/DDBJ databases">
        <title>Proposal to divide the Flavobacteriaceae and reorganize its genera based on Amino Acid Identity values calculated from whole genome sequences.</title>
        <authorList>
            <person name="Nicholson A.C."/>
            <person name="Gulvik C.A."/>
            <person name="Whitney A.M."/>
            <person name="Humrighouse B.W."/>
            <person name="Bell M."/>
            <person name="Holmes B."/>
            <person name="Steigerwalt A.G."/>
            <person name="Villarma A."/>
            <person name="Sheth M."/>
            <person name="Batra D."/>
            <person name="Pryor J."/>
            <person name="Bernardet J.-F."/>
            <person name="Hugo C."/>
            <person name="Kampfer P."/>
            <person name="Newman J."/>
            <person name="McQuiston J.R."/>
        </authorList>
    </citation>
    <scope>NUCLEOTIDE SEQUENCE [LARGE SCALE GENOMIC DNA]</scope>
    <source>
        <strain evidence="9">G0229</strain>
    </source>
</reference>
<dbReference type="PANTHER" id="PTHR33452">
    <property type="entry name" value="OXIDOREDUCTASE CATD-RELATED"/>
    <property type="match status" value="1"/>
</dbReference>
<keyword evidence="5 7" id="KW-1133">Transmembrane helix</keyword>
<dbReference type="RefSeq" id="WP_123871323.1">
    <property type="nucleotide sequence ID" value="NZ_CP033932.1"/>
</dbReference>
<feature type="transmembrane region" description="Helical" evidence="7">
    <location>
        <begin position="53"/>
        <end position="73"/>
    </location>
</feature>
<sequence>MKKNIIKTHPLPLIIPRMIIGLIFLSEGIQKFVTPETVGPGRFAKIGFQNPEFWAALVGLVEIICGVLLLIGLLSRLASVFLLIIMAVAFITTKIPILSEKGFWSFAHEYRTDFAMTLLLIMLLYFGGGNYSVDKYITDSGE</sequence>
<name>A0A3G6TAV6_9FLAO</name>
<evidence type="ECO:0000256" key="7">
    <source>
        <dbReference type="SAM" id="Phobius"/>
    </source>
</evidence>
<evidence type="ECO:0000256" key="3">
    <source>
        <dbReference type="ARBA" id="ARBA00022475"/>
    </source>
</evidence>
<dbReference type="AlphaFoldDB" id="A0A3G6TAV6"/>
<dbReference type="Proteomes" id="UP000271193">
    <property type="component" value="Chromosome"/>
</dbReference>
<keyword evidence="3" id="KW-1003">Cell membrane</keyword>
<dbReference type="KEGG" id="cben:EG339_18275"/>
<comment type="subcellular location">
    <subcellularLocation>
        <location evidence="1">Cell membrane</location>
        <topology evidence="1">Multi-pass membrane protein</topology>
    </subcellularLocation>
</comment>
<evidence type="ECO:0000256" key="4">
    <source>
        <dbReference type="ARBA" id="ARBA00022692"/>
    </source>
</evidence>
<dbReference type="GeneID" id="99066755"/>
<protein>
    <submittedName>
        <fullName evidence="8">DoxX family protein</fullName>
    </submittedName>
</protein>
<feature type="transmembrane region" description="Helical" evidence="7">
    <location>
        <begin position="12"/>
        <end position="33"/>
    </location>
</feature>
<proteinExistence type="inferred from homology"/>
<organism evidence="8 9">
    <name type="scientific">Chryseobacterium bernardetii</name>
    <dbReference type="NCBI Taxonomy" id="1241978"/>
    <lineage>
        <taxon>Bacteria</taxon>
        <taxon>Pseudomonadati</taxon>
        <taxon>Bacteroidota</taxon>
        <taxon>Flavobacteriia</taxon>
        <taxon>Flavobacteriales</taxon>
        <taxon>Weeksellaceae</taxon>
        <taxon>Chryseobacterium group</taxon>
        <taxon>Chryseobacterium</taxon>
    </lineage>
</organism>
<dbReference type="InterPro" id="IPR051907">
    <property type="entry name" value="DoxX-like_oxidoreductase"/>
</dbReference>
<accession>A0A3G6TAV6</accession>
<dbReference type="InterPro" id="IPR032808">
    <property type="entry name" value="DoxX"/>
</dbReference>
<evidence type="ECO:0000313" key="9">
    <source>
        <dbReference type="Proteomes" id="UP000271193"/>
    </source>
</evidence>
<keyword evidence="9" id="KW-1185">Reference proteome</keyword>
<evidence type="ECO:0000256" key="2">
    <source>
        <dbReference type="ARBA" id="ARBA00006679"/>
    </source>
</evidence>
<keyword evidence="6 7" id="KW-0472">Membrane</keyword>
<evidence type="ECO:0000256" key="6">
    <source>
        <dbReference type="ARBA" id="ARBA00023136"/>
    </source>
</evidence>
<dbReference type="GO" id="GO:0005886">
    <property type="term" value="C:plasma membrane"/>
    <property type="evidence" value="ECO:0007669"/>
    <property type="project" value="UniProtKB-SubCell"/>
</dbReference>
<dbReference type="EMBL" id="CP033932">
    <property type="protein sequence ID" value="AZB26392.1"/>
    <property type="molecule type" value="Genomic_DNA"/>
</dbReference>
<comment type="similarity">
    <text evidence="2">Belongs to the DoxX family.</text>
</comment>
<evidence type="ECO:0000256" key="5">
    <source>
        <dbReference type="ARBA" id="ARBA00022989"/>
    </source>
</evidence>
<gene>
    <name evidence="8" type="ORF">EG339_18275</name>
</gene>
<dbReference type="PANTHER" id="PTHR33452:SF1">
    <property type="entry name" value="INNER MEMBRANE PROTEIN YPHA-RELATED"/>
    <property type="match status" value="1"/>
</dbReference>
<evidence type="ECO:0000256" key="1">
    <source>
        <dbReference type="ARBA" id="ARBA00004651"/>
    </source>
</evidence>
<feature type="transmembrane region" description="Helical" evidence="7">
    <location>
        <begin position="114"/>
        <end position="133"/>
    </location>
</feature>
<feature type="transmembrane region" description="Helical" evidence="7">
    <location>
        <begin position="80"/>
        <end position="99"/>
    </location>
</feature>
<dbReference type="Pfam" id="PF07681">
    <property type="entry name" value="DoxX"/>
    <property type="match status" value="1"/>
</dbReference>
<evidence type="ECO:0000313" key="8">
    <source>
        <dbReference type="EMBL" id="AZB26392.1"/>
    </source>
</evidence>